<keyword evidence="7 16" id="KW-0472">Membrane</keyword>
<evidence type="ECO:0000256" key="14">
    <source>
        <dbReference type="ARBA" id="ARBA00069343"/>
    </source>
</evidence>
<dbReference type="CTD" id="4074"/>
<evidence type="ECO:0000256" key="11">
    <source>
        <dbReference type="ARBA" id="ARBA00023228"/>
    </source>
</evidence>
<evidence type="ECO:0000256" key="8">
    <source>
        <dbReference type="ARBA" id="ARBA00023157"/>
    </source>
</evidence>
<keyword evidence="10" id="KW-0325">Glycoprotein</keyword>
<dbReference type="PROSITE" id="PS51257">
    <property type="entry name" value="PROKAR_LIPOPROTEIN"/>
    <property type="match status" value="1"/>
</dbReference>
<evidence type="ECO:0000256" key="6">
    <source>
        <dbReference type="ARBA" id="ARBA00022989"/>
    </source>
</evidence>
<evidence type="ECO:0000256" key="1">
    <source>
        <dbReference type="ARBA" id="ARBA00004352"/>
    </source>
</evidence>
<feature type="domain" description="MRH" evidence="17">
    <location>
        <begin position="101"/>
        <end position="252"/>
    </location>
</feature>
<gene>
    <name evidence="19" type="primary">M6pr</name>
</gene>
<name>A0A8B7VYY3_CASCN</name>
<keyword evidence="5" id="KW-0732">Signal</keyword>
<dbReference type="InterPro" id="IPR000296">
    <property type="entry name" value="Man-6-P_rcpt_cation_dep"/>
</dbReference>
<dbReference type="Pfam" id="PF02157">
    <property type="entry name" value="Man-6-P_recep"/>
    <property type="match status" value="1"/>
</dbReference>
<dbReference type="PROSITE" id="PS51914">
    <property type="entry name" value="MRH"/>
    <property type="match status" value="1"/>
</dbReference>
<keyword evidence="11" id="KW-0458">Lysosome</keyword>
<sequence>MARGLVGGAVAQQPLGASCFRFLEWGTAKILGEHWPLTGALALGFAAGLLLAASPYLRKLFIRGFCALATPFSRDTCWRTGLLLLLLLAVAVKESWQTEEKTCDLVGDKGKESEKELALVTRLKPLFNKSFESTVGQGSETYIYIFRVCREAGNHTSGAGLVQINKSNGKETVVGRLNETHIFNGSNWIMLIYKGGDEYDNHCGKEQRRAVVMISCNRHTLADNFNPVSEERGKVQDCFYLFEMDSSLACSPEVSHLSVGSILLVTFASLVSVYIIGGFLYQRLVVGAKGMEQFPHLAFWQDLGNLVADGCDFVCRSKPRNVPAAYRGVGDDQLGEESEERDDHLLPM</sequence>
<dbReference type="Gene3D" id="2.70.130.10">
    <property type="entry name" value="Mannose-6-phosphate receptor binding domain"/>
    <property type="match status" value="1"/>
</dbReference>
<feature type="transmembrane region" description="Helical" evidence="16">
    <location>
        <begin position="35"/>
        <end position="57"/>
    </location>
</feature>
<dbReference type="InterPro" id="IPR028927">
    <property type="entry name" value="Man-6-P_rcpt"/>
</dbReference>
<evidence type="ECO:0000256" key="2">
    <source>
        <dbReference type="ARBA" id="ARBA00022448"/>
    </source>
</evidence>
<evidence type="ECO:0000256" key="15">
    <source>
        <dbReference type="SAM" id="MobiDB-lite"/>
    </source>
</evidence>
<protein>
    <recommendedName>
        <fullName evidence="14">Cation-dependent mannose-6-phosphate receptor</fullName>
    </recommendedName>
</protein>
<dbReference type="GO" id="GO:0005765">
    <property type="term" value="C:lysosomal membrane"/>
    <property type="evidence" value="ECO:0007669"/>
    <property type="project" value="UniProtKB-SubCell"/>
</dbReference>
<dbReference type="OrthoDB" id="29460at2759"/>
<evidence type="ECO:0000256" key="16">
    <source>
        <dbReference type="SAM" id="Phobius"/>
    </source>
</evidence>
<evidence type="ECO:0000256" key="7">
    <source>
        <dbReference type="ARBA" id="ARBA00023136"/>
    </source>
</evidence>
<evidence type="ECO:0000256" key="12">
    <source>
        <dbReference type="ARBA" id="ARBA00059814"/>
    </source>
</evidence>
<dbReference type="AlphaFoldDB" id="A0A8B7VYY3"/>
<comment type="subcellular location">
    <subcellularLocation>
        <location evidence="1">Lysosome membrane</location>
        <topology evidence="1">Single-pass type I membrane protein</topology>
    </subcellularLocation>
</comment>
<dbReference type="InterPro" id="IPR044865">
    <property type="entry name" value="MRH_dom"/>
</dbReference>
<dbReference type="FunFam" id="2.70.130.10:FF:000008">
    <property type="entry name" value="Cation-dependent mannose-6-phosphate receptor"/>
    <property type="match status" value="1"/>
</dbReference>
<evidence type="ECO:0000256" key="13">
    <source>
        <dbReference type="ARBA" id="ARBA00062328"/>
    </source>
</evidence>
<feature type="transmembrane region" description="Helical" evidence="16">
    <location>
        <begin position="257"/>
        <end position="281"/>
    </location>
</feature>
<keyword evidence="18" id="KW-1185">Reference proteome</keyword>
<organism evidence="19">
    <name type="scientific">Castor canadensis</name>
    <name type="common">American beaver</name>
    <dbReference type="NCBI Taxonomy" id="51338"/>
    <lineage>
        <taxon>Eukaryota</taxon>
        <taxon>Metazoa</taxon>
        <taxon>Chordata</taxon>
        <taxon>Craniata</taxon>
        <taxon>Vertebrata</taxon>
        <taxon>Euteleostomi</taxon>
        <taxon>Mammalia</taxon>
        <taxon>Eutheria</taxon>
        <taxon>Euarchontoglires</taxon>
        <taxon>Glires</taxon>
        <taxon>Rodentia</taxon>
        <taxon>Castorimorpha</taxon>
        <taxon>Castoridae</taxon>
        <taxon>Castor</taxon>
    </lineage>
</organism>
<dbReference type="RefSeq" id="XP_020037136.1">
    <property type="nucleotide sequence ID" value="XM_020181547.2"/>
</dbReference>
<evidence type="ECO:0000256" key="4">
    <source>
        <dbReference type="ARBA" id="ARBA00022692"/>
    </source>
</evidence>
<keyword evidence="6 16" id="KW-1133">Transmembrane helix</keyword>
<evidence type="ECO:0000313" key="18">
    <source>
        <dbReference type="Proteomes" id="UP001732720"/>
    </source>
</evidence>
<dbReference type="InterPro" id="IPR009011">
    <property type="entry name" value="Man6P_isomerase_rcpt-bd_dom_sf"/>
</dbReference>
<feature type="region of interest" description="Disordered" evidence="15">
    <location>
        <begin position="327"/>
        <end position="348"/>
    </location>
</feature>
<dbReference type="GeneID" id="109697722"/>
<evidence type="ECO:0000256" key="10">
    <source>
        <dbReference type="ARBA" id="ARBA00023180"/>
    </source>
</evidence>
<keyword evidence="9 19" id="KW-0675">Receptor</keyword>
<dbReference type="RefSeq" id="XP_020037136.1">
    <property type="nucleotide sequence ID" value="XM_020181547.1"/>
</dbReference>
<evidence type="ECO:0000259" key="17">
    <source>
        <dbReference type="PROSITE" id="PS51914"/>
    </source>
</evidence>
<proteinExistence type="predicted"/>
<dbReference type="GO" id="GO:0005768">
    <property type="term" value="C:endosome"/>
    <property type="evidence" value="ECO:0007669"/>
    <property type="project" value="InterPro"/>
</dbReference>
<dbReference type="GO" id="GO:0019904">
    <property type="term" value="F:protein domain specific binding"/>
    <property type="evidence" value="ECO:0007669"/>
    <property type="project" value="InterPro"/>
</dbReference>
<dbReference type="SUPFAM" id="SSF50911">
    <property type="entry name" value="Mannose 6-phosphate receptor domain"/>
    <property type="match status" value="1"/>
</dbReference>
<evidence type="ECO:0000256" key="9">
    <source>
        <dbReference type="ARBA" id="ARBA00023170"/>
    </source>
</evidence>
<evidence type="ECO:0000313" key="19">
    <source>
        <dbReference type="RefSeq" id="XP_020037136.1"/>
    </source>
</evidence>
<accession>A0A8B7VYY3</accession>
<dbReference type="PRINTS" id="PR00715">
    <property type="entry name" value="MAN6PRECEPTR"/>
</dbReference>
<keyword evidence="8" id="KW-1015">Disulfide bond</keyword>
<dbReference type="GO" id="GO:0006622">
    <property type="term" value="P:protein targeting to lysosome"/>
    <property type="evidence" value="ECO:0007669"/>
    <property type="project" value="InterPro"/>
</dbReference>
<dbReference type="PANTHER" id="PTHR15071:SF29">
    <property type="entry name" value="CATION-DEPENDENT MANNOSE-6-PHOSPHATE RECEPTOR"/>
    <property type="match status" value="1"/>
</dbReference>
<dbReference type="GO" id="GO:0005802">
    <property type="term" value="C:trans-Golgi network"/>
    <property type="evidence" value="ECO:0007669"/>
    <property type="project" value="TreeGrafter"/>
</dbReference>
<comment type="function">
    <text evidence="12">Transport of phosphorylated lysosomal enzymes from the Golgi complex and the cell surface to lysosomes. Lysosomal enzymes bearing phosphomannosyl residues bind specifically to mannose-6-phosphate receptors in the Golgi apparatus and the resulting receptor-ligand complex is transported to an acidic prelyosomal compartment where the low pH mediates the dissociation of the complex.</text>
</comment>
<reference evidence="19" key="1">
    <citation type="submission" date="2025-08" db="UniProtKB">
        <authorList>
            <consortium name="RefSeq"/>
        </authorList>
    </citation>
    <scope>IDENTIFICATION</scope>
    <source>
        <tissue evidence="19">Leukocyte</tissue>
    </source>
</reference>
<keyword evidence="4 16" id="KW-0812">Transmembrane</keyword>
<evidence type="ECO:0000256" key="5">
    <source>
        <dbReference type="ARBA" id="ARBA00022729"/>
    </source>
</evidence>
<comment type="subunit">
    <text evidence="13">Homodimer. Binds GGA1, GGA2 and GGA3.</text>
</comment>
<keyword evidence="3" id="KW-0597">Phosphoprotein</keyword>
<evidence type="ECO:0000256" key="3">
    <source>
        <dbReference type="ARBA" id="ARBA00022553"/>
    </source>
</evidence>
<dbReference type="PANTHER" id="PTHR15071">
    <property type="entry name" value="MANNOSE-6-PHOSPHATE RECEPTOR FAMILY MEMBER"/>
    <property type="match status" value="1"/>
</dbReference>
<keyword evidence="2" id="KW-0813">Transport</keyword>
<dbReference type="Proteomes" id="UP001732720">
    <property type="component" value="Chromosome 6"/>
</dbReference>